<reference evidence="13" key="1">
    <citation type="submission" date="2016-09" db="EMBL/GenBank/DDBJ databases">
        <authorList>
            <person name="Capua I."/>
            <person name="De Benedictis P."/>
            <person name="Joannis T."/>
            <person name="Lombin L.H."/>
            <person name="Cattoli G."/>
        </authorList>
    </citation>
    <scope>NUCLEOTIDE SEQUENCE</scope>
    <source>
        <strain evidence="13">B9</strain>
    </source>
</reference>
<evidence type="ECO:0000256" key="3">
    <source>
        <dbReference type="ARBA" id="ARBA00022448"/>
    </source>
</evidence>
<dbReference type="RefSeq" id="WP_340526593.1">
    <property type="nucleotide sequence ID" value="NZ_FMSH01000277.1"/>
</dbReference>
<name>A0A1K0IIK3_CUPNE</name>
<evidence type="ECO:0000313" key="13">
    <source>
        <dbReference type="EMBL" id="SCU76881.1"/>
    </source>
</evidence>
<keyword evidence="10" id="KW-0998">Cell outer membrane</keyword>
<dbReference type="GO" id="GO:0015288">
    <property type="term" value="F:porin activity"/>
    <property type="evidence" value="ECO:0007669"/>
    <property type="project" value="UniProtKB-KW"/>
</dbReference>
<dbReference type="PRINTS" id="PR00182">
    <property type="entry name" value="ECOLNEIPORIN"/>
</dbReference>
<sequence>MKLKANVLLAAIAGACSTSAVAQSSVTLYGLVDTGFEYINHLTPGDHSVFRMTPGNLAGSRWGIRGVEDLGSNLKGVFVLESGFESDTGRSSQGGRLFGRSAYVGLQGPWGSLLLGRQTNALYGIAGDVDPMGIMARYSLLANDGAFVGRADNTVKYVGKFGGLQATAMYSFGAESGTVNGSEVPGNSKLGREYGANFTYTTGPFSIAAAYDELNTGTTTVNPDATARRAALASTYAFQKAKVYLGYRWAKAYDGALLPGAPVAGNQRSNLWWTGVRWEVTQPLQVSAAVYYQDFADTKADPWMFAVNADYSFSKRTDAYLSVGYTKNRNGSNLGLGGGSFGFGTVLAGANQFGTTIGLRHRF</sequence>
<dbReference type="InterPro" id="IPR050298">
    <property type="entry name" value="Gram-neg_bact_OMP"/>
</dbReference>
<keyword evidence="7" id="KW-0406">Ion transport</keyword>
<evidence type="ECO:0000256" key="9">
    <source>
        <dbReference type="ARBA" id="ARBA00023136"/>
    </source>
</evidence>
<keyword evidence="4" id="KW-1134">Transmembrane beta strand</keyword>
<dbReference type="SUPFAM" id="SSF56935">
    <property type="entry name" value="Porins"/>
    <property type="match status" value="1"/>
</dbReference>
<evidence type="ECO:0000256" key="10">
    <source>
        <dbReference type="ARBA" id="ARBA00023237"/>
    </source>
</evidence>
<evidence type="ECO:0000256" key="7">
    <source>
        <dbReference type="ARBA" id="ARBA00023065"/>
    </source>
</evidence>
<feature type="chain" id="PRO_5012611236" evidence="11">
    <location>
        <begin position="23"/>
        <end position="363"/>
    </location>
</feature>
<evidence type="ECO:0000256" key="4">
    <source>
        <dbReference type="ARBA" id="ARBA00022452"/>
    </source>
</evidence>
<gene>
    <name evidence="13" type="primary">omp</name>
    <name evidence="13" type="ORF">CNECB9_3480038</name>
</gene>
<keyword evidence="9" id="KW-0472">Membrane</keyword>
<dbReference type="InterPro" id="IPR002299">
    <property type="entry name" value="Porin_Neis"/>
</dbReference>
<evidence type="ECO:0000256" key="11">
    <source>
        <dbReference type="SAM" id="SignalP"/>
    </source>
</evidence>
<keyword evidence="5" id="KW-0812">Transmembrane</keyword>
<dbReference type="Pfam" id="PF13609">
    <property type="entry name" value="Porin_4"/>
    <property type="match status" value="1"/>
</dbReference>
<dbReference type="PANTHER" id="PTHR34501">
    <property type="entry name" value="PROTEIN YDDL-RELATED"/>
    <property type="match status" value="1"/>
</dbReference>
<dbReference type="GO" id="GO:0009279">
    <property type="term" value="C:cell outer membrane"/>
    <property type="evidence" value="ECO:0007669"/>
    <property type="project" value="UniProtKB-SubCell"/>
</dbReference>
<keyword evidence="3" id="KW-0813">Transport</keyword>
<comment type="subunit">
    <text evidence="2">Homotrimer.</text>
</comment>
<evidence type="ECO:0000256" key="2">
    <source>
        <dbReference type="ARBA" id="ARBA00011233"/>
    </source>
</evidence>
<accession>A0A1K0IIK3</accession>
<keyword evidence="8" id="KW-0626">Porin</keyword>
<evidence type="ECO:0000259" key="12">
    <source>
        <dbReference type="Pfam" id="PF13609"/>
    </source>
</evidence>
<evidence type="ECO:0000256" key="6">
    <source>
        <dbReference type="ARBA" id="ARBA00022729"/>
    </source>
</evidence>
<dbReference type="InterPro" id="IPR001702">
    <property type="entry name" value="Porin_Gram-ve"/>
</dbReference>
<dbReference type="PANTHER" id="PTHR34501:SF9">
    <property type="entry name" value="MAJOR OUTER MEMBRANE PROTEIN P.IA"/>
    <property type="match status" value="1"/>
</dbReference>
<dbReference type="GO" id="GO:0034220">
    <property type="term" value="P:monoatomic ion transmembrane transport"/>
    <property type="evidence" value="ECO:0007669"/>
    <property type="project" value="InterPro"/>
</dbReference>
<dbReference type="InterPro" id="IPR033900">
    <property type="entry name" value="Gram_neg_porin_domain"/>
</dbReference>
<keyword evidence="6 11" id="KW-0732">Signal</keyword>
<evidence type="ECO:0000256" key="1">
    <source>
        <dbReference type="ARBA" id="ARBA00004571"/>
    </source>
</evidence>
<dbReference type="PROSITE" id="PS51257">
    <property type="entry name" value="PROKAR_LIPOPROTEIN"/>
    <property type="match status" value="1"/>
</dbReference>
<organism evidence="13">
    <name type="scientific">Cupriavidus necator</name>
    <name type="common">Alcaligenes eutrophus</name>
    <name type="synonym">Ralstonia eutropha</name>
    <dbReference type="NCBI Taxonomy" id="106590"/>
    <lineage>
        <taxon>Bacteria</taxon>
        <taxon>Pseudomonadati</taxon>
        <taxon>Pseudomonadota</taxon>
        <taxon>Betaproteobacteria</taxon>
        <taxon>Burkholderiales</taxon>
        <taxon>Burkholderiaceae</taxon>
        <taxon>Cupriavidus</taxon>
    </lineage>
</organism>
<dbReference type="Gene3D" id="2.40.160.10">
    <property type="entry name" value="Porin"/>
    <property type="match status" value="1"/>
</dbReference>
<feature type="domain" description="Porin" evidence="12">
    <location>
        <begin position="10"/>
        <end position="330"/>
    </location>
</feature>
<comment type="subcellular location">
    <subcellularLocation>
        <location evidence="1">Cell outer membrane</location>
        <topology evidence="1">Multi-pass membrane protein</topology>
    </subcellularLocation>
</comment>
<proteinExistence type="predicted"/>
<evidence type="ECO:0000256" key="8">
    <source>
        <dbReference type="ARBA" id="ARBA00023114"/>
    </source>
</evidence>
<evidence type="ECO:0000256" key="5">
    <source>
        <dbReference type="ARBA" id="ARBA00022692"/>
    </source>
</evidence>
<dbReference type="CDD" id="cd00342">
    <property type="entry name" value="gram_neg_porins"/>
    <property type="match status" value="1"/>
</dbReference>
<dbReference type="EMBL" id="FMSH01000277">
    <property type="protein sequence ID" value="SCU76881.1"/>
    <property type="molecule type" value="Genomic_DNA"/>
</dbReference>
<feature type="signal peptide" evidence="11">
    <location>
        <begin position="1"/>
        <end position="22"/>
    </location>
</feature>
<dbReference type="AlphaFoldDB" id="A0A1K0IIK3"/>
<protein>
    <submittedName>
        <fullName evidence="13">Outer membrane protein</fullName>
    </submittedName>
</protein>
<dbReference type="InterPro" id="IPR023614">
    <property type="entry name" value="Porin_dom_sf"/>
</dbReference>
<dbReference type="GO" id="GO:0046930">
    <property type="term" value="C:pore complex"/>
    <property type="evidence" value="ECO:0007669"/>
    <property type="project" value="UniProtKB-KW"/>
</dbReference>
<dbReference type="PRINTS" id="PR00184">
    <property type="entry name" value="NEISSPPORIN"/>
</dbReference>